<dbReference type="Proteomes" id="UP000664521">
    <property type="component" value="Unassembled WGS sequence"/>
</dbReference>
<evidence type="ECO:0000313" key="7">
    <source>
        <dbReference type="EMBL" id="CAF9918892.1"/>
    </source>
</evidence>
<proteinExistence type="inferred from homology"/>
<comment type="caution">
    <text evidence="7">The sequence shown here is derived from an EMBL/GenBank/DDBJ whole genome shotgun (WGS) entry which is preliminary data.</text>
</comment>
<protein>
    <recommendedName>
        <fullName evidence="6">Profilin</fullName>
    </recommendedName>
</protein>
<sequence length="142" mass="15243">MSWQGEAFPDLILLVSTGNIDKAAIFNAEGTSVWASSPGFQVAPAEIKEVVASYKDTPEAKTVDARTHVKKVESEGFHIGASRYVTIKADERSLYGKKGKEGVVIVKTTQAILVAHYPETVQPGSAANTVEQLGDYLISVGY</sequence>
<organism evidence="7 8">
    <name type="scientific">Heterodermia speciosa</name>
    <dbReference type="NCBI Taxonomy" id="116794"/>
    <lineage>
        <taxon>Eukaryota</taxon>
        <taxon>Fungi</taxon>
        <taxon>Dikarya</taxon>
        <taxon>Ascomycota</taxon>
        <taxon>Pezizomycotina</taxon>
        <taxon>Lecanoromycetes</taxon>
        <taxon>OSLEUM clade</taxon>
        <taxon>Lecanoromycetidae</taxon>
        <taxon>Caliciales</taxon>
        <taxon>Physciaceae</taxon>
        <taxon>Heterodermia</taxon>
    </lineage>
</organism>
<keyword evidence="4 6" id="KW-0009">Actin-binding</keyword>
<dbReference type="OrthoDB" id="421374at2759"/>
<dbReference type="GO" id="GO:0005938">
    <property type="term" value="C:cell cortex"/>
    <property type="evidence" value="ECO:0007669"/>
    <property type="project" value="TreeGrafter"/>
</dbReference>
<evidence type="ECO:0000256" key="5">
    <source>
        <dbReference type="ARBA" id="ARBA00023212"/>
    </source>
</evidence>
<dbReference type="AlphaFoldDB" id="A0A8H3I8J6"/>
<evidence type="ECO:0000256" key="6">
    <source>
        <dbReference type="RuleBase" id="RU003909"/>
    </source>
</evidence>
<dbReference type="Pfam" id="PF00235">
    <property type="entry name" value="Profilin"/>
    <property type="match status" value="1"/>
</dbReference>
<name>A0A8H3I8J6_9LECA</name>
<dbReference type="GO" id="GO:0003785">
    <property type="term" value="F:actin monomer binding"/>
    <property type="evidence" value="ECO:0007669"/>
    <property type="project" value="TreeGrafter"/>
</dbReference>
<dbReference type="Gene3D" id="3.30.450.30">
    <property type="entry name" value="Dynein light chain 2a, cytoplasmic"/>
    <property type="match status" value="1"/>
</dbReference>
<evidence type="ECO:0000256" key="4">
    <source>
        <dbReference type="ARBA" id="ARBA00023203"/>
    </source>
</evidence>
<evidence type="ECO:0000313" key="8">
    <source>
        <dbReference type="Proteomes" id="UP000664521"/>
    </source>
</evidence>
<dbReference type="PRINTS" id="PR00392">
    <property type="entry name" value="PROFILIN"/>
</dbReference>
<accession>A0A8H3I8J6</accession>
<dbReference type="InterPro" id="IPR048278">
    <property type="entry name" value="PFN"/>
</dbReference>
<dbReference type="InterPro" id="IPR036140">
    <property type="entry name" value="PFN_sf"/>
</dbReference>
<dbReference type="GO" id="GO:0005856">
    <property type="term" value="C:cytoskeleton"/>
    <property type="evidence" value="ECO:0007669"/>
    <property type="project" value="UniProtKB-SubCell"/>
</dbReference>
<keyword evidence="3" id="KW-0963">Cytoplasm</keyword>
<evidence type="ECO:0000256" key="1">
    <source>
        <dbReference type="ARBA" id="ARBA00004245"/>
    </source>
</evidence>
<dbReference type="PANTHER" id="PTHR11604:SF0">
    <property type="entry name" value="PROFILIN"/>
    <property type="match status" value="1"/>
</dbReference>
<dbReference type="SUPFAM" id="SSF55770">
    <property type="entry name" value="Profilin (actin-binding protein)"/>
    <property type="match status" value="1"/>
</dbReference>
<dbReference type="CDD" id="cd00148">
    <property type="entry name" value="PROF"/>
    <property type="match status" value="1"/>
</dbReference>
<reference evidence="7" key="1">
    <citation type="submission" date="2021-03" db="EMBL/GenBank/DDBJ databases">
        <authorList>
            <person name="Tagirdzhanova G."/>
        </authorList>
    </citation>
    <scope>NUCLEOTIDE SEQUENCE</scope>
</reference>
<dbReference type="EMBL" id="CAJPDS010000023">
    <property type="protein sequence ID" value="CAF9918892.1"/>
    <property type="molecule type" value="Genomic_DNA"/>
</dbReference>
<keyword evidence="8" id="KW-1185">Reference proteome</keyword>
<comment type="subcellular location">
    <subcellularLocation>
        <location evidence="1">Cytoplasm</location>
        <location evidence="1">Cytoskeleton</location>
    </subcellularLocation>
</comment>
<dbReference type="PANTHER" id="PTHR11604">
    <property type="entry name" value="PROFILIN"/>
    <property type="match status" value="1"/>
</dbReference>
<keyword evidence="5" id="KW-0206">Cytoskeleton</keyword>
<evidence type="ECO:0000256" key="3">
    <source>
        <dbReference type="ARBA" id="ARBA00022490"/>
    </source>
</evidence>
<dbReference type="InterPro" id="IPR005455">
    <property type="entry name" value="PFN_euk"/>
</dbReference>
<evidence type="ECO:0000256" key="2">
    <source>
        <dbReference type="ARBA" id="ARBA00010058"/>
    </source>
</evidence>
<dbReference type="SMART" id="SM00392">
    <property type="entry name" value="PROF"/>
    <property type="match status" value="1"/>
</dbReference>
<gene>
    <name evidence="7" type="primary">PFY1</name>
    <name evidence="7" type="ORF">HETSPECPRED_003857</name>
</gene>
<comment type="similarity">
    <text evidence="2 6">Belongs to the profilin family.</text>
</comment>